<dbReference type="InterPro" id="IPR007485">
    <property type="entry name" value="LPS_assembly_LptE"/>
</dbReference>
<dbReference type="GO" id="GO:0001530">
    <property type="term" value="F:lipopolysaccharide binding"/>
    <property type="evidence" value="ECO:0007669"/>
    <property type="project" value="TreeGrafter"/>
</dbReference>
<dbReference type="GO" id="GO:0015920">
    <property type="term" value="P:lipopolysaccharide transport"/>
    <property type="evidence" value="ECO:0007669"/>
    <property type="project" value="TreeGrafter"/>
</dbReference>
<evidence type="ECO:0000256" key="2">
    <source>
        <dbReference type="ARBA" id="ARBA00023136"/>
    </source>
</evidence>
<keyword evidence="4 6" id="KW-0998">Cell outer membrane</keyword>
<accession>A0A2U2ANI0</accession>
<dbReference type="GO" id="GO:0043165">
    <property type="term" value="P:Gram-negative-bacterium-type cell outer membrane assembly"/>
    <property type="evidence" value="ECO:0007669"/>
    <property type="project" value="UniProtKB-UniRule"/>
</dbReference>
<dbReference type="AlphaFoldDB" id="A0A2U2ANI0"/>
<evidence type="ECO:0000313" key="7">
    <source>
        <dbReference type="EMBL" id="PWD84717.1"/>
    </source>
</evidence>
<keyword evidence="3 6" id="KW-0564">Palmitate</keyword>
<keyword evidence="8" id="KW-1185">Reference proteome</keyword>
<comment type="subcellular location">
    <subcellularLocation>
        <location evidence="6">Cell outer membrane</location>
        <topology evidence="6">Lipid-anchor</topology>
    </subcellularLocation>
</comment>
<dbReference type="Gene3D" id="3.30.160.150">
    <property type="entry name" value="Lipoprotein like domain"/>
    <property type="match status" value="1"/>
</dbReference>
<dbReference type="HAMAP" id="MF_01186">
    <property type="entry name" value="LPS_assembly_LptE"/>
    <property type="match status" value="1"/>
</dbReference>
<keyword evidence="2 6" id="KW-0472">Membrane</keyword>
<organism evidence="7 8">
    <name type="scientific">Ignatzschineria indica</name>
    <dbReference type="NCBI Taxonomy" id="472583"/>
    <lineage>
        <taxon>Bacteria</taxon>
        <taxon>Pseudomonadati</taxon>
        <taxon>Pseudomonadota</taxon>
        <taxon>Gammaproteobacteria</taxon>
        <taxon>Cardiobacteriales</taxon>
        <taxon>Ignatzschineriaceae</taxon>
        <taxon>Ignatzschineria</taxon>
    </lineage>
</organism>
<evidence type="ECO:0000256" key="4">
    <source>
        <dbReference type="ARBA" id="ARBA00023237"/>
    </source>
</evidence>
<comment type="subunit">
    <text evidence="6">Component of the lipopolysaccharide transport and assembly complex. Interacts with LptD.</text>
</comment>
<dbReference type="GO" id="GO:0009279">
    <property type="term" value="C:cell outer membrane"/>
    <property type="evidence" value="ECO:0007669"/>
    <property type="project" value="UniProtKB-SubCell"/>
</dbReference>
<evidence type="ECO:0000256" key="5">
    <source>
        <dbReference type="ARBA" id="ARBA00023288"/>
    </source>
</evidence>
<dbReference type="GO" id="GO:1990351">
    <property type="term" value="C:transporter complex"/>
    <property type="evidence" value="ECO:0007669"/>
    <property type="project" value="TreeGrafter"/>
</dbReference>
<comment type="similarity">
    <text evidence="6">Belongs to the LptE lipoprotein family.</text>
</comment>
<dbReference type="Pfam" id="PF04390">
    <property type="entry name" value="LptE"/>
    <property type="match status" value="1"/>
</dbReference>
<gene>
    <name evidence="6" type="primary">lptE</name>
    <name evidence="7" type="ORF">DC082_04105</name>
</gene>
<sequence>MRLEIGRRALLMLGFLVVLAGCGFHLRGNVSFPEAYQSAFVENNGPAYSRDSVEFYLKRQLGSELRFVNNREDADLIIDIDEGYDTRVTASSLNGARRSYTTDTFAQIKVTDSQGGVILPMSRFTRSRDFSIDEREPLAKTTAEAAIRRDLADDLSRVFIRRLIAVMKAKQ</sequence>
<dbReference type="Proteomes" id="UP000244948">
    <property type="component" value="Unassembled WGS sequence"/>
</dbReference>
<reference evidence="7 8" key="1">
    <citation type="journal article" date="2018" name="Genome Announc.">
        <title>Ignatzschineria cameli sp. nov., isolated from necrotic foot tissue of dromedaries (Camelus dromedarius) and associated maggots (Wohlfahrtia species) in Dubai.</title>
        <authorList>
            <person name="Tsang C.C."/>
            <person name="Tang J.Y."/>
            <person name="Fong J.Y."/>
            <person name="Kinne J."/>
            <person name="Lee H.H."/>
            <person name="Joseph M."/>
            <person name="Jose S."/>
            <person name="Schuster R.K."/>
            <person name="Tang Y."/>
            <person name="Sivakumar S."/>
            <person name="Chen J.H."/>
            <person name="Teng J.L."/>
            <person name="Lau S.K."/>
            <person name="Wernery U."/>
            <person name="Woo P.C."/>
        </authorList>
    </citation>
    <scope>NUCLEOTIDE SEQUENCE [LARGE SCALE GENOMIC DNA]</scope>
    <source>
        <strain evidence="7 8">KCTC 22643</strain>
    </source>
</reference>
<comment type="caution">
    <text evidence="7">The sequence shown here is derived from an EMBL/GenBank/DDBJ whole genome shotgun (WGS) entry which is preliminary data.</text>
</comment>
<evidence type="ECO:0000256" key="1">
    <source>
        <dbReference type="ARBA" id="ARBA00022729"/>
    </source>
</evidence>
<evidence type="ECO:0000256" key="3">
    <source>
        <dbReference type="ARBA" id="ARBA00023139"/>
    </source>
</evidence>
<evidence type="ECO:0000313" key="8">
    <source>
        <dbReference type="Proteomes" id="UP000244948"/>
    </source>
</evidence>
<dbReference type="PANTHER" id="PTHR38098">
    <property type="entry name" value="LPS-ASSEMBLY LIPOPROTEIN LPTE"/>
    <property type="match status" value="1"/>
</dbReference>
<dbReference type="RefSeq" id="WP_109235868.1">
    <property type="nucleotide sequence ID" value="NZ_BMXZ01000001.1"/>
</dbReference>
<name>A0A2U2ANI0_9GAMM</name>
<comment type="function">
    <text evidence="6">Together with LptD, is involved in the assembly of lipopolysaccharide (LPS) at the surface of the outer membrane. Required for the proper assembly of LptD. Binds LPS and may serve as the LPS recognition site at the outer membrane.</text>
</comment>
<protein>
    <recommendedName>
        <fullName evidence="6">LPS-assembly lipoprotein LptE</fullName>
    </recommendedName>
</protein>
<keyword evidence="1 6" id="KW-0732">Signal</keyword>
<evidence type="ECO:0000256" key="6">
    <source>
        <dbReference type="HAMAP-Rule" id="MF_01186"/>
    </source>
</evidence>
<keyword evidence="5 6" id="KW-0449">Lipoprotein</keyword>
<proteinExistence type="inferred from homology"/>
<dbReference type="EMBL" id="QEWR01000002">
    <property type="protein sequence ID" value="PWD84717.1"/>
    <property type="molecule type" value="Genomic_DNA"/>
</dbReference>
<dbReference type="PROSITE" id="PS51257">
    <property type="entry name" value="PROKAR_LIPOPROTEIN"/>
    <property type="match status" value="1"/>
</dbReference>
<dbReference type="PANTHER" id="PTHR38098:SF1">
    <property type="entry name" value="LPS-ASSEMBLY LIPOPROTEIN LPTE"/>
    <property type="match status" value="1"/>
</dbReference>